<dbReference type="OrthoDB" id="1918685at2759"/>
<keyword evidence="2" id="KW-0539">Nucleus</keyword>
<dbReference type="InParanoid" id="A0A0G4EX78"/>
<organism evidence="5 6">
    <name type="scientific">Vitrella brassicaformis (strain CCMP3155)</name>
    <dbReference type="NCBI Taxonomy" id="1169540"/>
    <lineage>
        <taxon>Eukaryota</taxon>
        <taxon>Sar</taxon>
        <taxon>Alveolata</taxon>
        <taxon>Colpodellida</taxon>
        <taxon>Vitrellaceae</taxon>
        <taxon>Vitrella</taxon>
    </lineage>
</organism>
<keyword evidence="6" id="KW-1185">Reference proteome</keyword>
<feature type="domain" description="Chromo" evidence="4">
    <location>
        <begin position="19"/>
        <end position="78"/>
    </location>
</feature>
<dbReference type="AlphaFoldDB" id="A0A0G4EX78"/>
<dbReference type="VEuPathDB" id="CryptoDB:Vbra_13737"/>
<protein>
    <recommendedName>
        <fullName evidence="4">Chromo domain-containing protein</fullName>
    </recommendedName>
</protein>
<evidence type="ECO:0000313" key="5">
    <source>
        <dbReference type="EMBL" id="CEM02700.1"/>
    </source>
</evidence>
<dbReference type="Proteomes" id="UP000041254">
    <property type="component" value="Unassembled WGS sequence"/>
</dbReference>
<dbReference type="PROSITE" id="PS00598">
    <property type="entry name" value="CHROMO_1"/>
    <property type="match status" value="1"/>
</dbReference>
<accession>A0A0G4EX78</accession>
<evidence type="ECO:0000259" key="4">
    <source>
        <dbReference type="PROSITE" id="PS50013"/>
    </source>
</evidence>
<evidence type="ECO:0000256" key="2">
    <source>
        <dbReference type="ARBA" id="ARBA00023242"/>
    </source>
</evidence>
<evidence type="ECO:0000256" key="1">
    <source>
        <dbReference type="ARBA" id="ARBA00004123"/>
    </source>
</evidence>
<feature type="compositionally biased region" description="Basic and acidic residues" evidence="3">
    <location>
        <begin position="82"/>
        <end position="93"/>
    </location>
</feature>
<evidence type="ECO:0000256" key="3">
    <source>
        <dbReference type="SAM" id="MobiDB-lite"/>
    </source>
</evidence>
<dbReference type="SMART" id="SM00298">
    <property type="entry name" value="CHROMO"/>
    <property type="match status" value="1"/>
</dbReference>
<gene>
    <name evidence="5" type="ORF">Vbra_13737</name>
</gene>
<dbReference type="GO" id="GO:0005634">
    <property type="term" value="C:nucleus"/>
    <property type="evidence" value="ECO:0007669"/>
    <property type="project" value="UniProtKB-SubCell"/>
</dbReference>
<dbReference type="EMBL" id="CDMY01000333">
    <property type="protein sequence ID" value="CEM02700.1"/>
    <property type="molecule type" value="Genomic_DNA"/>
</dbReference>
<proteinExistence type="predicted"/>
<dbReference type="Gene3D" id="2.40.50.40">
    <property type="match status" value="1"/>
</dbReference>
<dbReference type="InterPro" id="IPR051219">
    <property type="entry name" value="Heterochromatin_chromo-domain"/>
</dbReference>
<feature type="compositionally biased region" description="Low complexity" evidence="3">
    <location>
        <begin position="101"/>
        <end position="110"/>
    </location>
</feature>
<dbReference type="CDD" id="cd00024">
    <property type="entry name" value="CD_CSD"/>
    <property type="match status" value="1"/>
</dbReference>
<dbReference type="PANTHER" id="PTHR22812">
    <property type="entry name" value="CHROMOBOX PROTEIN"/>
    <property type="match status" value="1"/>
</dbReference>
<dbReference type="InterPro" id="IPR023780">
    <property type="entry name" value="Chromo_domain"/>
</dbReference>
<name>A0A0G4EX78_VITBC</name>
<dbReference type="STRING" id="1169540.A0A0G4EX78"/>
<reference evidence="5 6" key="1">
    <citation type="submission" date="2014-11" db="EMBL/GenBank/DDBJ databases">
        <authorList>
            <person name="Zhu J."/>
            <person name="Qi W."/>
            <person name="Song R."/>
        </authorList>
    </citation>
    <scope>NUCLEOTIDE SEQUENCE [LARGE SCALE GENOMIC DNA]</scope>
</reference>
<sequence>MGRSKSGAAAADDKHTLVYEVENVVDFDIRDGKPFYLLRWKGWPETDNSWEPEENLTRTPKMVEWMRRAKKKRGVDDDSEEVERKKTRTEDSPWAHTRSGAAAAAGTPAVAKPPPSAAAEGSVGSQVAKVGGAPRRQAASPKPKASPSFAQRGALAAAAHANAVAAVAAASRAASGAGSASAAAGGEDTLVRVVLSFDGKERTVKVEGHRDGNYILDRFCPKLLDRESACLTCDGDPVDSNVTIGVLHKSKKAGGDLNLVFEKGEEW</sequence>
<dbReference type="InterPro" id="IPR016197">
    <property type="entry name" value="Chromo-like_dom_sf"/>
</dbReference>
<dbReference type="InterPro" id="IPR000953">
    <property type="entry name" value="Chromo/chromo_shadow_dom"/>
</dbReference>
<dbReference type="SUPFAM" id="SSF54160">
    <property type="entry name" value="Chromo domain-like"/>
    <property type="match status" value="1"/>
</dbReference>
<dbReference type="InterPro" id="IPR023779">
    <property type="entry name" value="Chromodomain_CS"/>
</dbReference>
<comment type="subcellular location">
    <subcellularLocation>
        <location evidence="1">Nucleus</location>
    </subcellularLocation>
</comment>
<evidence type="ECO:0000313" key="6">
    <source>
        <dbReference type="Proteomes" id="UP000041254"/>
    </source>
</evidence>
<dbReference type="PROSITE" id="PS50013">
    <property type="entry name" value="CHROMO_2"/>
    <property type="match status" value="1"/>
</dbReference>
<dbReference type="Pfam" id="PF00385">
    <property type="entry name" value="Chromo"/>
    <property type="match status" value="1"/>
</dbReference>
<feature type="region of interest" description="Disordered" evidence="3">
    <location>
        <begin position="68"/>
        <end position="147"/>
    </location>
</feature>